<reference evidence="12" key="3">
    <citation type="submission" date="2019-06" db="EMBL/GenBank/DDBJ databases">
        <authorList>
            <person name="Poynton C."/>
            <person name="Hasenbein S."/>
            <person name="Benoit J.B."/>
            <person name="Sepulveda M.S."/>
            <person name="Poelchau M.F."/>
            <person name="Murali S.C."/>
            <person name="Chen S."/>
            <person name="Glastad K.M."/>
            <person name="Werren J.H."/>
            <person name="Vineis J.H."/>
            <person name="Bowen J.L."/>
            <person name="Friedrich M."/>
            <person name="Jones J."/>
            <person name="Robertson H.M."/>
            <person name="Feyereisen R."/>
            <person name="Mechler-Hickson A."/>
            <person name="Mathers N."/>
            <person name="Lee C.E."/>
            <person name="Colbourne J.K."/>
            <person name="Biales A."/>
            <person name="Johnston J.S."/>
            <person name="Wellborn G.A."/>
            <person name="Rosendale A.J."/>
            <person name="Cridge A.G."/>
            <person name="Munoz-Torres M.C."/>
            <person name="Bain P.A."/>
            <person name="Manny A.R."/>
            <person name="Major K.M."/>
            <person name="Lambert F.N."/>
            <person name="Vulpe C.D."/>
            <person name="Tuck P."/>
            <person name="Blalock B.J."/>
            <person name="Lin Y.-Y."/>
            <person name="Smith M.E."/>
            <person name="Ochoa-Acuna H."/>
            <person name="Chen M.-J.M."/>
            <person name="Childers C.P."/>
            <person name="Qu J."/>
            <person name="Dugan S."/>
            <person name="Lee S.L."/>
            <person name="Chao H."/>
            <person name="Dinh H."/>
            <person name="Han Y."/>
            <person name="Doddapaneni H."/>
            <person name="Worley K.C."/>
            <person name="Muzny D.M."/>
            <person name="Gibbs R.A."/>
            <person name="Richards S."/>
        </authorList>
    </citation>
    <scope>NUCLEOTIDE SEQUENCE</scope>
    <source>
        <strain evidence="12">HAZT.00-mixed</strain>
        <tissue evidence="12">Whole organism</tissue>
    </source>
</reference>
<evidence type="ECO:0000256" key="4">
    <source>
        <dbReference type="ARBA" id="ARBA00012527"/>
    </source>
</evidence>
<dbReference type="GO" id="GO:0071543">
    <property type="term" value="P:diphosphoinositol polyphosphate metabolic process"/>
    <property type="evidence" value="ECO:0007669"/>
    <property type="project" value="TreeGrafter"/>
</dbReference>
<dbReference type="GO" id="GO:0034431">
    <property type="term" value="F:bis(5'-adenosyl)-hexaphosphatase activity"/>
    <property type="evidence" value="ECO:0007669"/>
    <property type="project" value="TreeGrafter"/>
</dbReference>
<dbReference type="Proteomes" id="UP000694843">
    <property type="component" value="Unplaced"/>
</dbReference>
<dbReference type="EC" id="3.6.1.52" evidence="4"/>
<dbReference type="AlphaFoldDB" id="A0A6A0H1K1"/>
<dbReference type="GO" id="GO:0034432">
    <property type="term" value="F:bis(5'-adenosyl)-pentaphosphatase activity"/>
    <property type="evidence" value="ECO:0007669"/>
    <property type="project" value="TreeGrafter"/>
</dbReference>
<dbReference type="OrthoDB" id="2011998at2759"/>
<proteinExistence type="inferred from homology"/>
<dbReference type="Proteomes" id="UP000711488">
    <property type="component" value="Unassembled WGS sequence"/>
</dbReference>
<reference evidence="12" key="2">
    <citation type="journal article" date="2018" name="Environ. Sci. Technol.">
        <title>The Toxicogenome of Hyalella azteca: A Model for Sediment Ecotoxicology and Evolutionary Toxicology.</title>
        <authorList>
            <person name="Poynton H.C."/>
            <person name="Hasenbein S."/>
            <person name="Benoit J.B."/>
            <person name="Sepulveda M.S."/>
            <person name="Poelchau M.F."/>
            <person name="Hughes D.S.T."/>
            <person name="Murali S.C."/>
            <person name="Chen S."/>
            <person name="Glastad K.M."/>
            <person name="Goodisman M.A.D."/>
            <person name="Werren J.H."/>
            <person name="Vineis J.H."/>
            <person name="Bowen J.L."/>
            <person name="Friedrich M."/>
            <person name="Jones J."/>
            <person name="Robertson H.M."/>
            <person name="Feyereisen R."/>
            <person name="Mechler-Hickson A."/>
            <person name="Mathers N."/>
            <person name="Lee C.E."/>
            <person name="Colbourne J.K."/>
            <person name="Biales A."/>
            <person name="Johnston J.S."/>
            <person name="Wellborn G.A."/>
            <person name="Rosendale A.J."/>
            <person name="Cridge A.G."/>
            <person name="Munoz-Torres M.C."/>
            <person name="Bain P.A."/>
            <person name="Manny A.R."/>
            <person name="Major K.M."/>
            <person name="Lambert F.N."/>
            <person name="Vulpe C.D."/>
            <person name="Tuck P."/>
            <person name="Blalock B.J."/>
            <person name="Lin Y.Y."/>
            <person name="Smith M.E."/>
            <person name="Ochoa-Acuna H."/>
            <person name="Chen M.M."/>
            <person name="Childers C.P."/>
            <person name="Qu J."/>
            <person name="Dugan S."/>
            <person name="Lee S.L."/>
            <person name="Chao H."/>
            <person name="Dinh H."/>
            <person name="Han Y."/>
            <person name="Doddapaneni H."/>
            <person name="Worley K.C."/>
            <person name="Muzny D.M."/>
            <person name="Gibbs R.A."/>
            <person name="Richards S."/>
        </authorList>
    </citation>
    <scope>NUCLEOTIDE SEQUENCE</scope>
    <source>
        <strain evidence="12">HAZT.00-mixed</strain>
        <tissue evidence="12">Whole organism</tissue>
    </source>
</reference>
<reference evidence="14" key="4">
    <citation type="submission" date="2025-04" db="UniProtKB">
        <authorList>
            <consortium name="RefSeq"/>
        </authorList>
    </citation>
    <scope>IDENTIFICATION</scope>
    <source>
        <tissue evidence="14">Whole organism</tissue>
    </source>
</reference>
<comment type="catalytic activity">
    <reaction evidence="9">
        <text>diphospho-myo-inositol polyphosphate + H2O = myo-inositol polyphosphate + phosphate.</text>
        <dbReference type="EC" id="3.6.1.52"/>
    </reaction>
</comment>
<dbReference type="PROSITE" id="PS51462">
    <property type="entry name" value="NUDIX"/>
    <property type="match status" value="1"/>
</dbReference>
<keyword evidence="7" id="KW-0378">Hydrolase</keyword>
<dbReference type="CDD" id="cd04666">
    <property type="entry name" value="NUDIX_DIPP2_like_Nudt4"/>
    <property type="match status" value="1"/>
</dbReference>
<feature type="region of interest" description="Disordered" evidence="10">
    <location>
        <begin position="184"/>
        <end position="212"/>
    </location>
</feature>
<reference evidence="12" key="1">
    <citation type="submission" date="2014-08" db="EMBL/GenBank/DDBJ databases">
        <authorList>
            <person name="Murali S."/>
            <person name="Richards S."/>
            <person name="Bandaranaike D."/>
            <person name="Bellair M."/>
            <person name="Blankenburg K."/>
            <person name="Chao H."/>
            <person name="Dinh H."/>
            <person name="Doddapaneni H."/>
            <person name="Dugan-Rocha S."/>
            <person name="Elkadiri S."/>
            <person name="Gnanaolivu R."/>
            <person name="Hughes D."/>
            <person name="Lee S."/>
            <person name="Li M."/>
            <person name="Ming W."/>
            <person name="Munidasa M."/>
            <person name="Muniz J."/>
            <person name="Nguyen L."/>
            <person name="Osuji N."/>
            <person name="Pu L.-L."/>
            <person name="Puazo M."/>
            <person name="Skinner E."/>
            <person name="Qu C."/>
            <person name="Quiroz J."/>
            <person name="Raj R."/>
            <person name="Weissenberger G."/>
            <person name="Xin Y."/>
            <person name="Zou X."/>
            <person name="Han Y."/>
            <person name="Worley K."/>
            <person name="Muzny D."/>
            <person name="Gibbs R."/>
        </authorList>
    </citation>
    <scope>NUCLEOTIDE SEQUENCE</scope>
    <source>
        <strain evidence="12">HAZT.00-mixed</strain>
        <tissue evidence="12">Whole organism</tissue>
    </source>
</reference>
<dbReference type="GO" id="GO:1901907">
    <property type="term" value="P:diadenosine pentaphosphate catabolic process"/>
    <property type="evidence" value="ECO:0007669"/>
    <property type="project" value="TreeGrafter"/>
</dbReference>
<dbReference type="RefSeq" id="XP_018026696.1">
    <property type="nucleotide sequence ID" value="XM_018171207.2"/>
</dbReference>
<keyword evidence="8" id="KW-0460">Magnesium</keyword>
<dbReference type="GO" id="GO:1901911">
    <property type="term" value="P:adenosine 5'-(hexahydrogen pentaphosphate) catabolic process"/>
    <property type="evidence" value="ECO:0007669"/>
    <property type="project" value="TreeGrafter"/>
</dbReference>
<evidence type="ECO:0000256" key="1">
    <source>
        <dbReference type="ARBA" id="ARBA00001946"/>
    </source>
</evidence>
<dbReference type="GO" id="GO:0008486">
    <property type="term" value="F:diphosphoinositol-polyphosphate diphosphatase activity"/>
    <property type="evidence" value="ECO:0007669"/>
    <property type="project" value="UniProtKB-EC"/>
</dbReference>
<dbReference type="GO" id="GO:1901909">
    <property type="term" value="P:diadenosine hexaphosphate catabolic process"/>
    <property type="evidence" value="ECO:0007669"/>
    <property type="project" value="TreeGrafter"/>
</dbReference>
<dbReference type="EMBL" id="JQDR03009603">
    <property type="protein sequence ID" value="KAA0195474.1"/>
    <property type="molecule type" value="Genomic_DNA"/>
</dbReference>
<evidence type="ECO:0000256" key="8">
    <source>
        <dbReference type="ARBA" id="ARBA00022842"/>
    </source>
</evidence>
<dbReference type="GO" id="GO:0005634">
    <property type="term" value="C:nucleus"/>
    <property type="evidence" value="ECO:0007669"/>
    <property type="project" value="TreeGrafter"/>
</dbReference>
<keyword evidence="6" id="KW-0479">Metal-binding</keyword>
<dbReference type="SUPFAM" id="SSF55811">
    <property type="entry name" value="Nudix"/>
    <property type="match status" value="1"/>
</dbReference>
<evidence type="ECO:0000256" key="9">
    <source>
        <dbReference type="ARBA" id="ARBA00033994"/>
    </source>
</evidence>
<dbReference type="FunFam" id="3.90.79.10:FF:000002">
    <property type="entry name" value="diphosphoinositol polyphosphate phosphohydrolase 1"/>
    <property type="match status" value="1"/>
</dbReference>
<evidence type="ECO:0000313" key="13">
    <source>
        <dbReference type="Proteomes" id="UP000694843"/>
    </source>
</evidence>
<keyword evidence="13" id="KW-1185">Reference proteome</keyword>
<evidence type="ECO:0000259" key="11">
    <source>
        <dbReference type="PROSITE" id="PS51462"/>
    </source>
</evidence>
<feature type="domain" description="Nudix hydrolase" evidence="11">
    <location>
        <begin position="20"/>
        <end position="145"/>
    </location>
</feature>
<dbReference type="Pfam" id="PF00293">
    <property type="entry name" value="NUDIX"/>
    <property type="match status" value="1"/>
</dbReference>
<organism evidence="12">
    <name type="scientific">Hyalella azteca</name>
    <name type="common">Amphipod</name>
    <dbReference type="NCBI Taxonomy" id="294128"/>
    <lineage>
        <taxon>Eukaryota</taxon>
        <taxon>Metazoa</taxon>
        <taxon>Ecdysozoa</taxon>
        <taxon>Arthropoda</taxon>
        <taxon>Crustacea</taxon>
        <taxon>Multicrustacea</taxon>
        <taxon>Malacostraca</taxon>
        <taxon>Eumalacostraca</taxon>
        <taxon>Peracarida</taxon>
        <taxon>Amphipoda</taxon>
        <taxon>Senticaudata</taxon>
        <taxon>Talitrida</taxon>
        <taxon>Talitroidea</taxon>
        <taxon>Hyalellidae</taxon>
        <taxon>Hyalella</taxon>
    </lineage>
</organism>
<sequence length="245" mass="26893">MNSFVKLKEPSVVRTYDQDGFRKRASCVCVNEDETKVLLVTSRKDPSLWIVPGGGVEPDELAPIAAVREVKEEAGVCGKLSRCLGVFENKERRHRTSVFVMEVTEELEEWDESRSFGRQRQWFTVEAAVSALHKPLQSNYVKLLLPPSHRYHTCPPHPHVEPISSSPDAVMSSADTHGDLIDDHGQPSSCHESLCKSNSSGSGTDDEHNHHKQCAAPVPAECKEPCQLMTASPGSSSLTASMSTG</sequence>
<evidence type="ECO:0000313" key="14">
    <source>
        <dbReference type="RefSeq" id="XP_018026696.1"/>
    </source>
</evidence>
<dbReference type="KEGG" id="hazt:108682095"/>
<dbReference type="GO" id="GO:0000298">
    <property type="term" value="F:endopolyphosphatase activity"/>
    <property type="evidence" value="ECO:0007669"/>
    <property type="project" value="TreeGrafter"/>
</dbReference>
<keyword evidence="5" id="KW-0963">Cytoplasm</keyword>
<evidence type="ECO:0000256" key="7">
    <source>
        <dbReference type="ARBA" id="ARBA00022801"/>
    </source>
</evidence>
<comment type="subcellular location">
    <subcellularLocation>
        <location evidence="2">Cytoplasm</location>
    </subcellularLocation>
</comment>
<protein>
    <recommendedName>
        <fullName evidence="4">diphosphoinositol-polyphosphate diphosphatase</fullName>
        <ecNumber evidence="4">3.6.1.52</ecNumber>
    </recommendedName>
</protein>
<dbReference type="PROSITE" id="PS00893">
    <property type="entry name" value="NUDIX_BOX"/>
    <property type="match status" value="1"/>
</dbReference>
<evidence type="ECO:0000256" key="2">
    <source>
        <dbReference type="ARBA" id="ARBA00004496"/>
    </source>
</evidence>
<evidence type="ECO:0000313" key="12">
    <source>
        <dbReference type="EMBL" id="KAA0195474.1"/>
    </source>
</evidence>
<evidence type="ECO:0000256" key="5">
    <source>
        <dbReference type="ARBA" id="ARBA00022490"/>
    </source>
</evidence>
<accession>A0A6A0H1K1</accession>
<dbReference type="GO" id="GO:0005737">
    <property type="term" value="C:cytoplasm"/>
    <property type="evidence" value="ECO:0007669"/>
    <property type="project" value="UniProtKB-SubCell"/>
</dbReference>
<dbReference type="InterPro" id="IPR000086">
    <property type="entry name" value="NUDIX_hydrolase_dom"/>
</dbReference>
<evidence type="ECO:0000256" key="6">
    <source>
        <dbReference type="ARBA" id="ARBA00022723"/>
    </source>
</evidence>
<evidence type="ECO:0000256" key="10">
    <source>
        <dbReference type="SAM" id="MobiDB-lite"/>
    </source>
</evidence>
<name>A0A6A0H1K1_HYAAZ</name>
<dbReference type="PANTHER" id="PTHR12629:SF0">
    <property type="entry name" value="DIPHOSPHOINOSITOL-POLYPHOSPHATE DIPHOSPHATASE"/>
    <property type="match status" value="1"/>
</dbReference>
<dbReference type="Gene3D" id="3.90.79.10">
    <property type="entry name" value="Nucleoside Triphosphate Pyrophosphohydrolase"/>
    <property type="match status" value="1"/>
</dbReference>
<feature type="compositionally biased region" description="Polar residues" evidence="10">
    <location>
        <begin position="186"/>
        <end position="203"/>
    </location>
</feature>
<dbReference type="InterPro" id="IPR047198">
    <property type="entry name" value="DDP-like_NUDIX"/>
</dbReference>
<comment type="cofactor">
    <cofactor evidence="1">
        <name>Mg(2+)</name>
        <dbReference type="ChEBI" id="CHEBI:18420"/>
    </cofactor>
</comment>
<dbReference type="InterPro" id="IPR020084">
    <property type="entry name" value="NUDIX_hydrolase_CS"/>
</dbReference>
<comment type="similarity">
    <text evidence="3">Belongs to the Nudix hydrolase family. DIPP subfamily.</text>
</comment>
<dbReference type="GeneID" id="108682095"/>
<evidence type="ECO:0000256" key="3">
    <source>
        <dbReference type="ARBA" id="ARBA00008266"/>
    </source>
</evidence>
<gene>
    <name evidence="14" type="primary">LOC108682095</name>
    <name evidence="12" type="ORF">HAZT_HAZT006123</name>
</gene>
<dbReference type="GO" id="GO:0046872">
    <property type="term" value="F:metal ion binding"/>
    <property type="evidence" value="ECO:0007669"/>
    <property type="project" value="UniProtKB-KW"/>
</dbReference>
<dbReference type="InterPro" id="IPR015797">
    <property type="entry name" value="NUDIX_hydrolase-like_dom_sf"/>
</dbReference>
<dbReference type="PANTHER" id="PTHR12629">
    <property type="entry name" value="DIPHOSPHOINOSITOL POLYPHOSPHATE PHOSPHOHYDROLASE"/>
    <property type="match status" value="1"/>
</dbReference>